<gene>
    <name evidence="20" type="ORF">Fcan01_25271</name>
</gene>
<dbReference type="Pfam" id="PF00665">
    <property type="entry name" value="rve"/>
    <property type="match status" value="1"/>
</dbReference>
<evidence type="ECO:0000256" key="1">
    <source>
        <dbReference type="ARBA" id="ARBA00002180"/>
    </source>
</evidence>
<dbReference type="Gene3D" id="4.10.60.10">
    <property type="entry name" value="Zinc finger, CCHC-type"/>
    <property type="match status" value="1"/>
</dbReference>
<dbReference type="PANTHER" id="PTHR42648:SF11">
    <property type="entry name" value="TRANSPOSON TY4-P GAG-POL POLYPROTEIN"/>
    <property type="match status" value="1"/>
</dbReference>
<dbReference type="GO" id="GO:0004519">
    <property type="term" value="F:endonuclease activity"/>
    <property type="evidence" value="ECO:0007669"/>
    <property type="project" value="UniProtKB-KW"/>
</dbReference>
<comment type="caution">
    <text evidence="20">The sequence shown here is derived from an EMBL/GenBank/DDBJ whole genome shotgun (WGS) entry which is preliminary data.</text>
</comment>
<evidence type="ECO:0000256" key="14">
    <source>
        <dbReference type="ARBA" id="ARBA00023113"/>
    </source>
</evidence>
<dbReference type="InterPro" id="IPR054722">
    <property type="entry name" value="PolX-like_BBD"/>
</dbReference>
<evidence type="ECO:0000256" key="9">
    <source>
        <dbReference type="ARBA" id="ARBA00022840"/>
    </source>
</evidence>
<feature type="region of interest" description="Disordered" evidence="17">
    <location>
        <begin position="813"/>
        <end position="865"/>
    </location>
</feature>
<evidence type="ECO:0000313" key="21">
    <source>
        <dbReference type="Proteomes" id="UP000198287"/>
    </source>
</evidence>
<feature type="compositionally biased region" description="Polar residues" evidence="17">
    <location>
        <begin position="839"/>
        <end position="859"/>
    </location>
</feature>
<dbReference type="SMART" id="SM00343">
    <property type="entry name" value="ZnF_C2HC"/>
    <property type="match status" value="1"/>
</dbReference>
<evidence type="ECO:0000256" key="16">
    <source>
        <dbReference type="PROSITE-ProRule" id="PRU00047"/>
    </source>
</evidence>
<dbReference type="PANTHER" id="PTHR42648">
    <property type="entry name" value="TRANSPOSASE, PUTATIVE-RELATED"/>
    <property type="match status" value="1"/>
</dbReference>
<feature type="compositionally biased region" description="Basic and acidic residues" evidence="17">
    <location>
        <begin position="264"/>
        <end position="276"/>
    </location>
</feature>
<keyword evidence="2" id="KW-1188">Viral release from host cell</keyword>
<evidence type="ECO:0000256" key="17">
    <source>
        <dbReference type="SAM" id="MobiDB-lite"/>
    </source>
</evidence>
<evidence type="ECO:0000256" key="11">
    <source>
        <dbReference type="ARBA" id="ARBA00022908"/>
    </source>
</evidence>
<dbReference type="Pfam" id="PF14223">
    <property type="entry name" value="Retrotran_gag_2"/>
    <property type="match status" value="1"/>
</dbReference>
<evidence type="ECO:0000313" key="20">
    <source>
        <dbReference type="EMBL" id="OXA39841.1"/>
    </source>
</evidence>
<dbReference type="SUPFAM" id="SSF53098">
    <property type="entry name" value="Ribonuclease H-like"/>
    <property type="match status" value="1"/>
</dbReference>
<dbReference type="EMBL" id="LNIX01000036">
    <property type="protein sequence ID" value="OXA39841.1"/>
    <property type="molecule type" value="Genomic_DNA"/>
</dbReference>
<dbReference type="AlphaFoldDB" id="A0A226D5B4"/>
<keyword evidence="4" id="KW-0540">Nuclease</keyword>
<feature type="domain" description="Integrase catalytic" evidence="19">
    <location>
        <begin position="485"/>
        <end position="663"/>
    </location>
</feature>
<evidence type="ECO:0000256" key="2">
    <source>
        <dbReference type="ARBA" id="ARBA00022612"/>
    </source>
</evidence>
<dbReference type="Gene3D" id="3.30.420.10">
    <property type="entry name" value="Ribonuclease H-like superfamily/Ribonuclease H"/>
    <property type="match status" value="1"/>
</dbReference>
<dbReference type="Pfam" id="PF00098">
    <property type="entry name" value="zf-CCHC"/>
    <property type="match status" value="1"/>
</dbReference>
<evidence type="ECO:0000256" key="13">
    <source>
        <dbReference type="ARBA" id="ARBA00022932"/>
    </source>
</evidence>
<dbReference type="InterPro" id="IPR039537">
    <property type="entry name" value="Retrotran_Ty1/copia-like"/>
</dbReference>
<dbReference type="InterPro" id="IPR036397">
    <property type="entry name" value="RNaseH_sf"/>
</dbReference>
<keyword evidence="9" id="KW-0067">ATP-binding</keyword>
<dbReference type="InterPro" id="IPR025724">
    <property type="entry name" value="GAG-pre-integrase_dom"/>
</dbReference>
<feature type="region of interest" description="Disordered" evidence="17">
    <location>
        <begin position="257"/>
        <end position="276"/>
    </location>
</feature>
<comment type="function">
    <text evidence="1">The aspartyl protease (PR) mediates the proteolytic cleavages of the Gag and Gag-Pol polyproteins after assembly of the VLP.</text>
</comment>
<dbReference type="OrthoDB" id="413361at2759"/>
<dbReference type="PROSITE" id="PS50158">
    <property type="entry name" value="ZF_CCHC"/>
    <property type="match status" value="1"/>
</dbReference>
<evidence type="ECO:0000259" key="18">
    <source>
        <dbReference type="PROSITE" id="PS50158"/>
    </source>
</evidence>
<dbReference type="InterPro" id="IPR001584">
    <property type="entry name" value="Integrase_cat-core"/>
</dbReference>
<keyword evidence="13" id="KW-0548">Nucleotidyltransferase</keyword>
<proteinExistence type="predicted"/>
<evidence type="ECO:0000256" key="7">
    <source>
        <dbReference type="ARBA" id="ARBA00022759"/>
    </source>
</evidence>
<dbReference type="GO" id="GO:0005524">
    <property type="term" value="F:ATP binding"/>
    <property type="evidence" value="ECO:0007669"/>
    <property type="project" value="UniProtKB-KW"/>
</dbReference>
<evidence type="ECO:0000256" key="10">
    <source>
        <dbReference type="ARBA" id="ARBA00022842"/>
    </source>
</evidence>
<keyword evidence="12" id="KW-0695">RNA-directed DNA polymerase</keyword>
<organism evidence="20 21">
    <name type="scientific">Folsomia candida</name>
    <name type="common">Springtail</name>
    <dbReference type="NCBI Taxonomy" id="158441"/>
    <lineage>
        <taxon>Eukaryota</taxon>
        <taxon>Metazoa</taxon>
        <taxon>Ecdysozoa</taxon>
        <taxon>Arthropoda</taxon>
        <taxon>Hexapoda</taxon>
        <taxon>Collembola</taxon>
        <taxon>Entomobryomorpha</taxon>
        <taxon>Isotomoidea</taxon>
        <taxon>Isotomidae</taxon>
        <taxon>Proisotominae</taxon>
        <taxon>Folsomia</taxon>
    </lineage>
</organism>
<evidence type="ECO:0000256" key="6">
    <source>
        <dbReference type="ARBA" id="ARBA00022741"/>
    </source>
</evidence>
<dbReference type="GO" id="GO:0003887">
    <property type="term" value="F:DNA-directed DNA polymerase activity"/>
    <property type="evidence" value="ECO:0007669"/>
    <property type="project" value="UniProtKB-KW"/>
</dbReference>
<keyword evidence="21" id="KW-1185">Reference proteome</keyword>
<dbReference type="Proteomes" id="UP000198287">
    <property type="component" value="Unassembled WGS sequence"/>
</dbReference>
<keyword evidence="15" id="KW-0233">DNA recombination</keyword>
<dbReference type="InterPro" id="IPR057670">
    <property type="entry name" value="SH3_retrovirus"/>
</dbReference>
<keyword evidence="5" id="KW-0479">Metal-binding</keyword>
<dbReference type="OMA" id="ANCMITE"/>
<feature type="compositionally biased region" description="Acidic residues" evidence="17">
    <location>
        <begin position="823"/>
        <end position="838"/>
    </location>
</feature>
<dbReference type="GO" id="GO:0008233">
    <property type="term" value="F:peptidase activity"/>
    <property type="evidence" value="ECO:0007669"/>
    <property type="project" value="UniProtKB-KW"/>
</dbReference>
<dbReference type="Pfam" id="PF13976">
    <property type="entry name" value="gag_pre-integrs"/>
    <property type="match status" value="1"/>
</dbReference>
<keyword evidence="16" id="KW-0863">Zinc-finger</keyword>
<evidence type="ECO:0000256" key="3">
    <source>
        <dbReference type="ARBA" id="ARBA00022670"/>
    </source>
</evidence>
<dbReference type="GO" id="GO:0003676">
    <property type="term" value="F:nucleic acid binding"/>
    <property type="evidence" value="ECO:0007669"/>
    <property type="project" value="InterPro"/>
</dbReference>
<keyword evidence="13" id="KW-0239">DNA-directed DNA polymerase</keyword>
<keyword evidence="14" id="KW-0917">Virion maturation</keyword>
<dbReference type="Pfam" id="PF22936">
    <property type="entry name" value="Pol_BBD"/>
    <property type="match status" value="1"/>
</dbReference>
<evidence type="ECO:0000256" key="5">
    <source>
        <dbReference type="ARBA" id="ARBA00022723"/>
    </source>
</evidence>
<keyword evidence="7" id="KW-0255">Endonuclease</keyword>
<evidence type="ECO:0000259" key="19">
    <source>
        <dbReference type="PROSITE" id="PS50994"/>
    </source>
</evidence>
<evidence type="ECO:0000256" key="4">
    <source>
        <dbReference type="ARBA" id="ARBA00022722"/>
    </source>
</evidence>
<keyword evidence="3" id="KW-0645">Protease</keyword>
<feature type="region of interest" description="Disordered" evidence="17">
    <location>
        <begin position="194"/>
        <end position="234"/>
    </location>
</feature>
<dbReference type="PROSITE" id="PS50994">
    <property type="entry name" value="INTEGRASE"/>
    <property type="match status" value="1"/>
</dbReference>
<keyword evidence="16" id="KW-0862">Zinc</keyword>
<dbReference type="InterPro" id="IPR036875">
    <property type="entry name" value="Znf_CCHC_sf"/>
</dbReference>
<keyword evidence="11" id="KW-0229">DNA integration</keyword>
<dbReference type="GO" id="GO:0003964">
    <property type="term" value="F:RNA-directed DNA polymerase activity"/>
    <property type="evidence" value="ECO:0007669"/>
    <property type="project" value="UniProtKB-KW"/>
</dbReference>
<evidence type="ECO:0000256" key="12">
    <source>
        <dbReference type="ARBA" id="ARBA00022918"/>
    </source>
</evidence>
<dbReference type="STRING" id="158441.A0A226D5B4"/>
<evidence type="ECO:0000256" key="15">
    <source>
        <dbReference type="ARBA" id="ARBA00023172"/>
    </source>
</evidence>
<sequence>MAKVIKIDHSNVKKLEGSRNFPLWKLTLENLFWAAGLEQVVFGNETRPASDADKQKLWDVNNRAGMGIILQTVDEKLTSYIFSCDTAAAMWTAMNQTFGKSNKWTKQQLLQEFYQANLGEQTPAELVNNLQNISGQLSATGYKSLDEDAILSKVLHELRGPRFDSFVSSWDVVADKEKTIVNLVQKLKIHESREESWNKDEVPENFSGVKPGGADYKQKGKVTSAPENGKGKKPGRCFNCGVRGHFKADCRSPKKEKKTVAAGESKEVKDTPTDKSKSFSGTTDKAFMVKSYKAQALKDPFVWFCDSGTNVHICGRKEWFTSYVKFDLPIKLQVATNSFAECPGEGNVVVQACIKNKWEVVTITKVLFLPQGANLFSQNCMLKKGFSAQSSSDGTIFYGQDGKESLRARLNEEGMQIMIFKPVEKLPKALLCASEKLVQQRWHERLGHVNFKYLQNSLSKNAVFLGPRDKLEKEYRCEICIKAKATLKPCRTQNNKNHETGELLHFDLVHAVTQSNQGNKYFLLIKDDGSNYRVAYFQKTKEAETTVSNIMDAVEMFSNQTGKGVKRLKSDQGTEFKNRIMNTFISEKGIIYDYTSAGCSQSNGKIERDVRTIRNTARALLFEVGLSPAFWQDAVATAIYTLNRLLSSTNKDKTPYELLFGRKPNLSHARIFGCAASARILTPKGDWTTRTREGIFVGHIPDTREYKLWDSEKREYFLSRHVDFFEEAIPPRPSPHDTGKMIFEEEKEIKESLSSVKSVAVPETQNDDDDVLEIHADGRFQVESESSVSSWAEQMEEISADEEDDFHDAQRLDSQIGSPEGSQIEESDDQETSDDESNDVNSPTPTTTGNRRSQRTNQGLLPKRYARAVPRNCQAWYELKCRALS</sequence>
<dbReference type="GO" id="GO:0015074">
    <property type="term" value="P:DNA integration"/>
    <property type="evidence" value="ECO:0007669"/>
    <property type="project" value="UniProtKB-KW"/>
</dbReference>
<keyword evidence="8" id="KW-0378">Hydrolase</keyword>
<dbReference type="GO" id="GO:0006508">
    <property type="term" value="P:proteolysis"/>
    <property type="evidence" value="ECO:0007669"/>
    <property type="project" value="UniProtKB-KW"/>
</dbReference>
<keyword evidence="13" id="KW-0808">Transferase</keyword>
<dbReference type="GO" id="GO:0006310">
    <property type="term" value="P:DNA recombination"/>
    <property type="evidence" value="ECO:0007669"/>
    <property type="project" value="UniProtKB-KW"/>
</dbReference>
<protein>
    <submittedName>
        <fullName evidence="20">Copia protein</fullName>
    </submittedName>
</protein>
<dbReference type="SUPFAM" id="SSF57756">
    <property type="entry name" value="Retrovirus zinc finger-like domains"/>
    <property type="match status" value="1"/>
</dbReference>
<dbReference type="InterPro" id="IPR001878">
    <property type="entry name" value="Znf_CCHC"/>
</dbReference>
<name>A0A226D5B4_FOLCA</name>
<dbReference type="GO" id="GO:0008270">
    <property type="term" value="F:zinc ion binding"/>
    <property type="evidence" value="ECO:0007669"/>
    <property type="project" value="UniProtKB-KW"/>
</dbReference>
<dbReference type="Pfam" id="PF25597">
    <property type="entry name" value="SH3_retrovirus"/>
    <property type="match status" value="1"/>
</dbReference>
<evidence type="ECO:0000256" key="8">
    <source>
        <dbReference type="ARBA" id="ARBA00022801"/>
    </source>
</evidence>
<dbReference type="InterPro" id="IPR012337">
    <property type="entry name" value="RNaseH-like_sf"/>
</dbReference>
<feature type="domain" description="CCHC-type" evidence="18">
    <location>
        <begin position="236"/>
        <end position="252"/>
    </location>
</feature>
<reference evidence="20 21" key="1">
    <citation type="submission" date="2015-12" db="EMBL/GenBank/DDBJ databases">
        <title>The genome of Folsomia candida.</title>
        <authorList>
            <person name="Faddeeva A."/>
            <person name="Derks M.F."/>
            <person name="Anvar Y."/>
            <person name="Smit S."/>
            <person name="Van Straalen N."/>
            <person name="Roelofs D."/>
        </authorList>
    </citation>
    <scope>NUCLEOTIDE SEQUENCE [LARGE SCALE GENOMIC DNA]</scope>
    <source>
        <strain evidence="20 21">VU population</strain>
        <tissue evidence="20">Whole body</tissue>
    </source>
</reference>
<accession>A0A226D5B4</accession>
<keyword evidence="10" id="KW-0460">Magnesium</keyword>
<keyword evidence="6" id="KW-0547">Nucleotide-binding</keyword>